<evidence type="ECO:0000313" key="2">
    <source>
        <dbReference type="Proteomes" id="UP000014680"/>
    </source>
</evidence>
<name>A0A0A1TZV2_ENTIV</name>
<dbReference type="VEuPathDB" id="AmoebaDB:EIN_332770"/>
<sequence length="221" mass="25190">MLKYIKSGDFEPQEFVAQFPEELKIIGNTSFNNCDFHKIEFGENVKSVGNKAFSENKNLTEIVFNVKGKIQFGQKPFNGAQLTSVISKRRPEEWEIDFGESAFMYMVRLNTFPFPKKVTAFGNLCFANCFNLKDTINVSGVGEVAQFALKVIRNESFENCKKLVKFEMPLYVNQIGYHAFKDCTALQNFKINNNMILLSMGCLCGCTQLQSIQDIPRECFS</sequence>
<dbReference type="SUPFAM" id="SSF52058">
    <property type="entry name" value="L domain-like"/>
    <property type="match status" value="1"/>
</dbReference>
<dbReference type="InterPro" id="IPR032675">
    <property type="entry name" value="LRR_dom_sf"/>
</dbReference>
<dbReference type="Proteomes" id="UP000014680">
    <property type="component" value="Unassembled WGS sequence"/>
</dbReference>
<evidence type="ECO:0008006" key="3">
    <source>
        <dbReference type="Google" id="ProtNLM"/>
    </source>
</evidence>
<dbReference type="InterPro" id="IPR053139">
    <property type="entry name" value="Surface_bspA-like"/>
</dbReference>
<dbReference type="KEGG" id="eiv:EIN_332770"/>
<dbReference type="AlphaFoldDB" id="A0A0A1TZV2"/>
<dbReference type="Gene3D" id="3.80.10.10">
    <property type="entry name" value="Ribonuclease Inhibitor"/>
    <property type="match status" value="2"/>
</dbReference>
<accession>A0A0A1TZV2</accession>
<organism evidence="1 2">
    <name type="scientific">Entamoeba invadens IP1</name>
    <dbReference type="NCBI Taxonomy" id="370355"/>
    <lineage>
        <taxon>Eukaryota</taxon>
        <taxon>Amoebozoa</taxon>
        <taxon>Evosea</taxon>
        <taxon>Archamoebae</taxon>
        <taxon>Mastigamoebida</taxon>
        <taxon>Entamoebidae</taxon>
        <taxon>Entamoeba</taxon>
    </lineage>
</organism>
<dbReference type="GeneID" id="14884697"/>
<dbReference type="RefSeq" id="XP_004185072.1">
    <property type="nucleotide sequence ID" value="XM_004185024.1"/>
</dbReference>
<evidence type="ECO:0000313" key="1">
    <source>
        <dbReference type="EMBL" id="ELP85726.1"/>
    </source>
</evidence>
<keyword evidence="2" id="KW-1185">Reference proteome</keyword>
<dbReference type="InterPro" id="IPR026906">
    <property type="entry name" value="LRR_5"/>
</dbReference>
<gene>
    <name evidence="1" type="ORF">EIN_332770</name>
</gene>
<dbReference type="PANTHER" id="PTHR45661:SF3">
    <property type="entry name" value="IG-LIKE DOMAIN-CONTAINING PROTEIN"/>
    <property type="match status" value="1"/>
</dbReference>
<dbReference type="PANTHER" id="PTHR45661">
    <property type="entry name" value="SURFACE ANTIGEN"/>
    <property type="match status" value="1"/>
</dbReference>
<reference evidence="1 2" key="1">
    <citation type="submission" date="2012-10" db="EMBL/GenBank/DDBJ databases">
        <authorList>
            <person name="Zafar N."/>
            <person name="Inman J."/>
            <person name="Hall N."/>
            <person name="Lorenzi H."/>
            <person name="Caler E."/>
        </authorList>
    </citation>
    <scope>NUCLEOTIDE SEQUENCE [LARGE SCALE GENOMIC DNA]</scope>
    <source>
        <strain evidence="1 2">IP1</strain>
    </source>
</reference>
<proteinExistence type="predicted"/>
<dbReference type="Pfam" id="PF13306">
    <property type="entry name" value="LRR_5"/>
    <property type="match status" value="2"/>
</dbReference>
<protein>
    <recommendedName>
        <fullName evidence="3">Leucine rich repeat containing protein BspA family protein</fullName>
    </recommendedName>
</protein>
<dbReference type="EMBL" id="KB207042">
    <property type="protein sequence ID" value="ELP85726.1"/>
    <property type="molecule type" value="Genomic_DNA"/>
</dbReference>